<gene>
    <name evidence="3" type="ORF">Poli38472_009962</name>
</gene>
<dbReference type="GO" id="GO:0005886">
    <property type="term" value="C:plasma membrane"/>
    <property type="evidence" value="ECO:0007669"/>
    <property type="project" value="TreeGrafter"/>
</dbReference>
<dbReference type="AlphaFoldDB" id="A0A8K1C907"/>
<evidence type="ECO:0000259" key="2">
    <source>
        <dbReference type="Pfam" id="PF03435"/>
    </source>
</evidence>
<evidence type="ECO:0000313" key="3">
    <source>
        <dbReference type="EMBL" id="TMW58403.1"/>
    </source>
</evidence>
<dbReference type="Pfam" id="PF03435">
    <property type="entry name" value="Sacchrp_dh_NADP"/>
    <property type="match status" value="1"/>
</dbReference>
<dbReference type="Proteomes" id="UP000794436">
    <property type="component" value="Unassembled WGS sequence"/>
</dbReference>
<proteinExistence type="inferred from homology"/>
<comment type="similarity">
    <text evidence="1">Belongs to the saccharopine dehydrogenase family.</text>
</comment>
<keyword evidence="4" id="KW-1185">Reference proteome</keyword>
<dbReference type="OrthoDB" id="10268090at2759"/>
<accession>A0A8K1C907</accession>
<comment type="caution">
    <text evidence="3">The sequence shown here is derived from an EMBL/GenBank/DDBJ whole genome shotgun (WGS) entry which is preliminary data.</text>
</comment>
<reference evidence="3" key="1">
    <citation type="submission" date="2019-03" db="EMBL/GenBank/DDBJ databases">
        <title>Long read genome sequence of the mycoparasitic Pythium oligandrum ATCC 38472 isolated from sugarbeet rhizosphere.</title>
        <authorList>
            <person name="Gaulin E."/>
        </authorList>
    </citation>
    <scope>NUCLEOTIDE SEQUENCE</scope>
    <source>
        <strain evidence="3">ATCC 38472_TT</strain>
    </source>
</reference>
<dbReference type="PANTHER" id="PTHR12286">
    <property type="entry name" value="SACCHAROPINE DEHYDROGENASE-LIKE OXIDOREDUCTASE"/>
    <property type="match status" value="1"/>
</dbReference>
<sequence length="428" mass="46321">MTKDFDIILFGATGFTGQIVARFLLQDAESAVDGPNALKWAIAGRNAKKLEDVKRTLKQKVPSVSASIIDSIPVVVADVKNEQQVVDMVKRTKVLMTLAGPYAFYGEPIVKACAENGVHYCDLTGELLWIDKMWGKYNDVAKKTGAVLIHSCGVTAVASDMAVALLADSVRKNKQSETSAVTLCYTQMKGGLSGGAMAGVFNMMETASMDDLNKMNDPFFLTDAKTIERKNKAGLTKLNTGSFGIKKEKDLKLWSSYFLYGGANSATVHRTNFLLNDAYSDKFVYRERSAIGGFFSQIGNTIGTSFGGMFLFFKWTRALIKLSTPKPGEGPPEEEMKKNEFSAKAAAYDANGKLAARLTMAGKGDPGYIVTSYIVMECAIALAKGEFAAPCAGFQTPASALGLNLAKRLNDKKIVAFDVKTSRDPPLE</sequence>
<dbReference type="EMBL" id="SPLM01000111">
    <property type="protein sequence ID" value="TMW58403.1"/>
    <property type="molecule type" value="Genomic_DNA"/>
</dbReference>
<dbReference type="Gene3D" id="3.40.50.720">
    <property type="entry name" value="NAD(P)-binding Rossmann-like Domain"/>
    <property type="match status" value="1"/>
</dbReference>
<name>A0A8K1C907_PYTOL</name>
<dbReference type="GO" id="GO:0009247">
    <property type="term" value="P:glycolipid biosynthetic process"/>
    <property type="evidence" value="ECO:0007669"/>
    <property type="project" value="TreeGrafter"/>
</dbReference>
<evidence type="ECO:0000313" key="4">
    <source>
        <dbReference type="Proteomes" id="UP000794436"/>
    </source>
</evidence>
<dbReference type="PANTHER" id="PTHR12286:SF5">
    <property type="entry name" value="SACCHAROPINE DEHYDROGENASE-LIKE OXIDOREDUCTASE"/>
    <property type="match status" value="1"/>
</dbReference>
<protein>
    <recommendedName>
        <fullName evidence="2">Saccharopine dehydrogenase NADP binding domain-containing protein</fullName>
    </recommendedName>
</protein>
<evidence type="ECO:0000256" key="1">
    <source>
        <dbReference type="ARBA" id="ARBA00038048"/>
    </source>
</evidence>
<feature type="domain" description="Saccharopine dehydrogenase NADP binding" evidence="2">
    <location>
        <begin position="7"/>
        <end position="147"/>
    </location>
</feature>
<dbReference type="InterPro" id="IPR005097">
    <property type="entry name" value="Sacchrp_dh_NADP-bd"/>
</dbReference>
<dbReference type="InterPro" id="IPR036291">
    <property type="entry name" value="NAD(P)-bd_dom_sf"/>
</dbReference>
<dbReference type="SUPFAM" id="SSF51735">
    <property type="entry name" value="NAD(P)-binding Rossmann-fold domains"/>
    <property type="match status" value="1"/>
</dbReference>
<dbReference type="GO" id="GO:0005739">
    <property type="term" value="C:mitochondrion"/>
    <property type="evidence" value="ECO:0007669"/>
    <property type="project" value="TreeGrafter"/>
</dbReference>
<dbReference type="GO" id="GO:0005811">
    <property type="term" value="C:lipid droplet"/>
    <property type="evidence" value="ECO:0007669"/>
    <property type="project" value="TreeGrafter"/>
</dbReference>
<dbReference type="InterPro" id="IPR051276">
    <property type="entry name" value="Saccharopine_DH-like_oxidrdct"/>
</dbReference>
<organism evidence="3 4">
    <name type="scientific">Pythium oligandrum</name>
    <name type="common">Mycoparasitic fungus</name>
    <dbReference type="NCBI Taxonomy" id="41045"/>
    <lineage>
        <taxon>Eukaryota</taxon>
        <taxon>Sar</taxon>
        <taxon>Stramenopiles</taxon>
        <taxon>Oomycota</taxon>
        <taxon>Peronosporomycetes</taxon>
        <taxon>Pythiales</taxon>
        <taxon>Pythiaceae</taxon>
        <taxon>Pythium</taxon>
    </lineage>
</organism>